<reference evidence="1" key="1">
    <citation type="submission" date="2020-05" db="EMBL/GenBank/DDBJ databases">
        <title>The draft genome sequence of Maribacter sp. ANRC-HE7.</title>
        <authorList>
            <person name="Mu L."/>
        </authorList>
    </citation>
    <scope>NUCLEOTIDE SEQUENCE</scope>
    <source>
        <strain evidence="1">ANRC-HE7</strain>
    </source>
</reference>
<evidence type="ECO:0000313" key="2">
    <source>
        <dbReference type="Proteomes" id="UP001166021"/>
    </source>
</evidence>
<comment type="caution">
    <text evidence="1">The sequence shown here is derived from an EMBL/GenBank/DDBJ whole genome shotgun (WGS) entry which is preliminary data.</text>
</comment>
<organism evidence="1 2">
    <name type="scientific">Maribacter aquimaris</name>
    <dbReference type="NCBI Taxonomy" id="2737171"/>
    <lineage>
        <taxon>Bacteria</taxon>
        <taxon>Pseudomonadati</taxon>
        <taxon>Bacteroidota</taxon>
        <taxon>Flavobacteriia</taxon>
        <taxon>Flavobacteriales</taxon>
        <taxon>Flavobacteriaceae</taxon>
        <taxon>Maribacter</taxon>
    </lineage>
</organism>
<dbReference type="RefSeq" id="WP_188243310.1">
    <property type="nucleotide sequence ID" value="NZ_JABTCF010000004.1"/>
</dbReference>
<protein>
    <submittedName>
        <fullName evidence="1">Uncharacterized protein</fullName>
    </submittedName>
</protein>
<dbReference type="Proteomes" id="UP001166021">
    <property type="component" value="Unassembled WGS sequence"/>
</dbReference>
<evidence type="ECO:0000313" key="1">
    <source>
        <dbReference type="EMBL" id="MBD0777795.1"/>
    </source>
</evidence>
<gene>
    <name evidence="1" type="ORF">HPE56_08320</name>
</gene>
<accession>A0ABR7UYV5</accession>
<sequence>MRFDKNKVIIASDVERDGIGIEVYENGEMVVEIFRGDRDKIRTVRILKETVTLDLIEESIKTLPIIRLAGFWSRMISDSVTWLGFEPMALSPVRIDALLIFTSRVDDL</sequence>
<keyword evidence="2" id="KW-1185">Reference proteome</keyword>
<dbReference type="EMBL" id="JABTCF010000004">
    <property type="protein sequence ID" value="MBD0777795.1"/>
    <property type="molecule type" value="Genomic_DNA"/>
</dbReference>
<proteinExistence type="predicted"/>
<name>A0ABR7UYV5_9FLAO</name>